<name>A0A1V9XLS6_9ACAR</name>
<dbReference type="EMBL" id="MNPL01008205">
    <property type="protein sequence ID" value="OQR74332.1"/>
    <property type="molecule type" value="Genomic_DNA"/>
</dbReference>
<gene>
    <name evidence="1" type="ORF">BIW11_09151</name>
</gene>
<dbReference type="Proteomes" id="UP000192247">
    <property type="component" value="Unassembled WGS sequence"/>
</dbReference>
<dbReference type="InParanoid" id="A0A1V9XLS6"/>
<accession>A0A1V9XLS6</accession>
<evidence type="ECO:0000313" key="1">
    <source>
        <dbReference type="EMBL" id="OQR74332.1"/>
    </source>
</evidence>
<proteinExistence type="predicted"/>
<dbReference type="AlphaFoldDB" id="A0A1V9XLS6"/>
<comment type="caution">
    <text evidence="1">The sequence shown here is derived from an EMBL/GenBank/DDBJ whole genome shotgun (WGS) entry which is preliminary data.</text>
</comment>
<keyword evidence="2" id="KW-1185">Reference proteome</keyword>
<protein>
    <submittedName>
        <fullName evidence="1">Uncharacterized protein</fullName>
    </submittedName>
</protein>
<reference evidence="1 2" key="1">
    <citation type="journal article" date="2017" name="Gigascience">
        <title>Draft genome of the honey bee ectoparasitic mite, Tropilaelaps mercedesae, is shaped by the parasitic life history.</title>
        <authorList>
            <person name="Dong X."/>
            <person name="Armstrong S.D."/>
            <person name="Xia D."/>
            <person name="Makepeace B.L."/>
            <person name="Darby A.C."/>
            <person name="Kadowaki T."/>
        </authorList>
    </citation>
    <scope>NUCLEOTIDE SEQUENCE [LARGE SCALE GENOMIC DNA]</scope>
    <source>
        <strain evidence="1">Wuxi-XJTLU</strain>
    </source>
</reference>
<organism evidence="1 2">
    <name type="scientific">Tropilaelaps mercedesae</name>
    <dbReference type="NCBI Taxonomy" id="418985"/>
    <lineage>
        <taxon>Eukaryota</taxon>
        <taxon>Metazoa</taxon>
        <taxon>Ecdysozoa</taxon>
        <taxon>Arthropoda</taxon>
        <taxon>Chelicerata</taxon>
        <taxon>Arachnida</taxon>
        <taxon>Acari</taxon>
        <taxon>Parasitiformes</taxon>
        <taxon>Mesostigmata</taxon>
        <taxon>Gamasina</taxon>
        <taxon>Dermanyssoidea</taxon>
        <taxon>Laelapidae</taxon>
        <taxon>Tropilaelaps</taxon>
    </lineage>
</organism>
<sequence length="55" mass="5935">MATMVLKGVDEQDTSDDYAKATENIFLNYVNGSCVRIGVCVRACVRACVCICVGE</sequence>
<evidence type="ECO:0000313" key="2">
    <source>
        <dbReference type="Proteomes" id="UP000192247"/>
    </source>
</evidence>